<gene>
    <name evidence="5" type="ORF">EHQ49_17765</name>
</gene>
<dbReference type="PRINTS" id="PR00508">
    <property type="entry name" value="S21N4MTFRASE"/>
</dbReference>
<evidence type="ECO:0000256" key="1">
    <source>
        <dbReference type="ARBA" id="ARBA00022603"/>
    </source>
</evidence>
<evidence type="ECO:0000313" key="6">
    <source>
        <dbReference type="Proteomes" id="UP000298125"/>
    </source>
</evidence>
<dbReference type="Gene3D" id="3.40.50.150">
    <property type="entry name" value="Vaccinia Virus protein VP39"/>
    <property type="match status" value="1"/>
</dbReference>
<dbReference type="GO" id="GO:0003677">
    <property type="term" value="F:DNA binding"/>
    <property type="evidence" value="ECO:0007669"/>
    <property type="project" value="InterPro"/>
</dbReference>
<name>A0A4R9JC84_9LEPT</name>
<dbReference type="RefSeq" id="WP_135581209.1">
    <property type="nucleotide sequence ID" value="NZ_RQGA01000018.1"/>
</dbReference>
<comment type="similarity">
    <text evidence="3">Belongs to the N(4)/N(6)-methyltransferase family.</text>
</comment>
<dbReference type="EMBL" id="RQGA01000018">
    <property type="protein sequence ID" value="TGL35624.1"/>
    <property type="molecule type" value="Genomic_DNA"/>
</dbReference>
<keyword evidence="6" id="KW-1185">Reference proteome</keyword>
<dbReference type="Proteomes" id="UP000298125">
    <property type="component" value="Unassembled WGS sequence"/>
</dbReference>
<protein>
    <recommendedName>
        <fullName evidence="3">Methyltransferase</fullName>
        <ecNumber evidence="3">2.1.1.-</ecNumber>
    </recommendedName>
</protein>
<dbReference type="EC" id="2.1.1.-" evidence="3"/>
<proteinExistence type="inferred from homology"/>
<feature type="domain" description="DNA methylase N-4/N-6" evidence="4">
    <location>
        <begin position="35"/>
        <end position="247"/>
    </location>
</feature>
<evidence type="ECO:0000256" key="2">
    <source>
        <dbReference type="ARBA" id="ARBA00022679"/>
    </source>
</evidence>
<dbReference type="GO" id="GO:0032259">
    <property type="term" value="P:methylation"/>
    <property type="evidence" value="ECO:0007669"/>
    <property type="project" value="UniProtKB-KW"/>
</dbReference>
<accession>A0A4R9JC84</accession>
<dbReference type="InterPro" id="IPR029063">
    <property type="entry name" value="SAM-dependent_MTases_sf"/>
</dbReference>
<comment type="caution">
    <text evidence="5">The sequence shown here is derived from an EMBL/GenBank/DDBJ whole genome shotgun (WGS) entry which is preliminary data.</text>
</comment>
<evidence type="ECO:0000313" key="5">
    <source>
        <dbReference type="EMBL" id="TGL35624.1"/>
    </source>
</evidence>
<dbReference type="Pfam" id="PF01555">
    <property type="entry name" value="N6_N4_Mtase"/>
    <property type="match status" value="1"/>
</dbReference>
<evidence type="ECO:0000256" key="3">
    <source>
        <dbReference type="RuleBase" id="RU362026"/>
    </source>
</evidence>
<dbReference type="SUPFAM" id="SSF53335">
    <property type="entry name" value="S-adenosyl-L-methionine-dependent methyltransferases"/>
    <property type="match status" value="1"/>
</dbReference>
<keyword evidence="1 5" id="KW-0489">Methyltransferase</keyword>
<reference evidence="5" key="1">
    <citation type="journal article" date="2019" name="PLoS Negl. Trop. Dis.">
        <title>Revisiting the worldwide diversity of Leptospira species in the environment.</title>
        <authorList>
            <person name="Vincent A.T."/>
            <person name="Schiettekatte O."/>
            <person name="Bourhy P."/>
            <person name="Veyrier F.J."/>
            <person name="Picardeau M."/>
        </authorList>
    </citation>
    <scope>NUCLEOTIDE SEQUENCE [LARGE SCALE GENOMIC DNA]</scope>
    <source>
        <strain evidence="5">201702692</strain>
    </source>
</reference>
<dbReference type="GO" id="GO:0008170">
    <property type="term" value="F:N-methyltransferase activity"/>
    <property type="evidence" value="ECO:0007669"/>
    <property type="project" value="InterPro"/>
</dbReference>
<keyword evidence="2 5" id="KW-0808">Transferase</keyword>
<evidence type="ECO:0000259" key="4">
    <source>
        <dbReference type="Pfam" id="PF01555"/>
    </source>
</evidence>
<organism evidence="5 6">
    <name type="scientific">Leptospira perdikensis</name>
    <dbReference type="NCBI Taxonomy" id="2484948"/>
    <lineage>
        <taxon>Bacteria</taxon>
        <taxon>Pseudomonadati</taxon>
        <taxon>Spirochaetota</taxon>
        <taxon>Spirochaetia</taxon>
        <taxon>Leptospirales</taxon>
        <taxon>Leptospiraceae</taxon>
        <taxon>Leptospira</taxon>
    </lineage>
</organism>
<dbReference type="InterPro" id="IPR001091">
    <property type="entry name" value="RM_Methyltransferase"/>
</dbReference>
<dbReference type="InterPro" id="IPR002941">
    <property type="entry name" value="DNA_methylase_N4/N6"/>
</dbReference>
<sequence>MLYTKQRFSISDTVNIQLYNDDCFNVFPKIKDHSIDLILTDLPYGTTDCEWDKVLPFRELWDQYHRVIKPNGAIVLTASQPFTTDLINSNRKEFRYELIWYKTKSSGFLNARKMPNKSHENICVFYQKLPTYNPQKYEVSKNFIKKGKNVGNPGSQLFKIRGPKSQDYQYIDDGSRFPDSVLCFPSESEKGMHPTQKPLSLMRFLLLSYSNEGDLVLDNCMGSGTTGVVCAELNRSYIGIEKDKEIFLKARRRILMPENNCLN</sequence>
<dbReference type="OrthoDB" id="9773571at2"/>
<dbReference type="AlphaFoldDB" id="A0A4R9JC84"/>